<comment type="caution">
    <text evidence="1">The sequence shown here is derived from an EMBL/GenBank/DDBJ whole genome shotgun (WGS) entry which is preliminary data.</text>
</comment>
<dbReference type="AlphaFoldDB" id="A0AAW0A4Q9"/>
<organism evidence="1 2">
    <name type="scientific">Favolaschia claudopus</name>
    <dbReference type="NCBI Taxonomy" id="2862362"/>
    <lineage>
        <taxon>Eukaryota</taxon>
        <taxon>Fungi</taxon>
        <taxon>Dikarya</taxon>
        <taxon>Basidiomycota</taxon>
        <taxon>Agaricomycotina</taxon>
        <taxon>Agaricomycetes</taxon>
        <taxon>Agaricomycetidae</taxon>
        <taxon>Agaricales</taxon>
        <taxon>Marasmiineae</taxon>
        <taxon>Mycenaceae</taxon>
        <taxon>Favolaschia</taxon>
    </lineage>
</organism>
<protein>
    <submittedName>
        <fullName evidence="1">Uncharacterized protein</fullName>
    </submittedName>
</protein>
<dbReference type="Proteomes" id="UP001362999">
    <property type="component" value="Unassembled WGS sequence"/>
</dbReference>
<keyword evidence="2" id="KW-1185">Reference proteome</keyword>
<dbReference type="EMBL" id="JAWWNJ010000086">
    <property type="protein sequence ID" value="KAK7000827.1"/>
    <property type="molecule type" value="Genomic_DNA"/>
</dbReference>
<evidence type="ECO:0000313" key="1">
    <source>
        <dbReference type="EMBL" id="KAK7000827.1"/>
    </source>
</evidence>
<name>A0AAW0A4Q9_9AGAR</name>
<reference evidence="1 2" key="1">
    <citation type="journal article" date="2024" name="J Genomics">
        <title>Draft genome sequencing and assembly of Favolaschia claudopus CIRM-BRFM 2984 isolated from oak limbs.</title>
        <authorList>
            <person name="Navarro D."/>
            <person name="Drula E."/>
            <person name="Chaduli D."/>
            <person name="Cazenave R."/>
            <person name="Ahrendt S."/>
            <person name="Wang J."/>
            <person name="Lipzen A."/>
            <person name="Daum C."/>
            <person name="Barry K."/>
            <person name="Grigoriev I.V."/>
            <person name="Favel A."/>
            <person name="Rosso M.N."/>
            <person name="Martin F."/>
        </authorList>
    </citation>
    <scope>NUCLEOTIDE SEQUENCE [LARGE SCALE GENOMIC DNA]</scope>
    <source>
        <strain evidence="1 2">CIRM-BRFM 2984</strain>
    </source>
</reference>
<proteinExistence type="predicted"/>
<accession>A0AAW0A4Q9</accession>
<evidence type="ECO:0000313" key="2">
    <source>
        <dbReference type="Proteomes" id="UP001362999"/>
    </source>
</evidence>
<gene>
    <name evidence="1" type="ORF">R3P38DRAFT_3614318</name>
</gene>
<sequence length="221" mass="25565">MQNLEDVIERCGQAHGRSPLQSGDHDEVGRFRERKATQAMRHESARCFLSWNGEKVLLHLWFLDDVLLYFGDMVLRGTPPNPNARAAWRSPGLRPNHALFPQEMLLTLVLIVWLDYVKISPNRVVPRWVSLPLDFRVQSFTVQRPEFEDRLRIKGVEVTCMPDGKMETRNKLDVDHSEILSGTIESARAQSRTIGPGREKKKFATCYQQSEYQCSVQQMFH</sequence>